<dbReference type="GO" id="GO:0000981">
    <property type="term" value="F:DNA-binding transcription factor activity, RNA polymerase II-specific"/>
    <property type="evidence" value="ECO:0007669"/>
    <property type="project" value="InterPro"/>
</dbReference>
<dbReference type="GO" id="GO:0008270">
    <property type="term" value="F:zinc ion binding"/>
    <property type="evidence" value="ECO:0007669"/>
    <property type="project" value="InterPro"/>
</dbReference>
<dbReference type="Gene3D" id="4.10.240.10">
    <property type="entry name" value="Zn(2)-C6 fungal-type DNA-binding domain"/>
    <property type="match status" value="1"/>
</dbReference>
<dbReference type="CDD" id="cd00067">
    <property type="entry name" value="GAL4"/>
    <property type="match status" value="1"/>
</dbReference>
<dbReference type="EMBL" id="ML995506">
    <property type="protein sequence ID" value="KAF2137133.1"/>
    <property type="molecule type" value="Genomic_DNA"/>
</dbReference>
<dbReference type="RefSeq" id="XP_033392851.1">
    <property type="nucleotide sequence ID" value="XM_033539391.1"/>
</dbReference>
<evidence type="ECO:0000313" key="5">
    <source>
        <dbReference type="EMBL" id="KAF2137133.1"/>
    </source>
</evidence>
<dbReference type="AlphaFoldDB" id="A0A6A6B129"/>
<accession>A0A6A6B129</accession>
<protein>
    <recommendedName>
        <fullName evidence="4">Zn(2)-C6 fungal-type domain-containing protein</fullName>
    </recommendedName>
</protein>
<dbReference type="OrthoDB" id="6133115at2759"/>
<evidence type="ECO:0000313" key="6">
    <source>
        <dbReference type="Proteomes" id="UP000799438"/>
    </source>
</evidence>
<keyword evidence="1" id="KW-0479">Metal-binding</keyword>
<dbReference type="PANTHER" id="PTHR47785">
    <property type="entry name" value="ZN(II)2CYS6 TRANSCRIPTION FACTOR (EUROFUNG)-RELATED-RELATED"/>
    <property type="match status" value="1"/>
</dbReference>
<dbReference type="Pfam" id="PF00172">
    <property type="entry name" value="Zn_clus"/>
    <property type="match status" value="1"/>
</dbReference>
<dbReference type="SMART" id="SM00066">
    <property type="entry name" value="GAL4"/>
    <property type="match status" value="1"/>
</dbReference>
<evidence type="ECO:0000256" key="3">
    <source>
        <dbReference type="SAM" id="MobiDB-lite"/>
    </source>
</evidence>
<evidence type="ECO:0000259" key="4">
    <source>
        <dbReference type="PROSITE" id="PS50048"/>
    </source>
</evidence>
<feature type="domain" description="Zn(2)-C6 fungal-type" evidence="4">
    <location>
        <begin position="31"/>
        <end position="61"/>
    </location>
</feature>
<dbReference type="InterPro" id="IPR007219">
    <property type="entry name" value="XnlR_reg_dom"/>
</dbReference>
<dbReference type="Proteomes" id="UP000799438">
    <property type="component" value="Unassembled WGS sequence"/>
</dbReference>
<evidence type="ECO:0000256" key="1">
    <source>
        <dbReference type="ARBA" id="ARBA00022723"/>
    </source>
</evidence>
<name>A0A6A6B129_9PEZI</name>
<keyword evidence="2" id="KW-0539">Nucleus</keyword>
<evidence type="ECO:0000256" key="2">
    <source>
        <dbReference type="ARBA" id="ARBA00023242"/>
    </source>
</evidence>
<dbReference type="PANTHER" id="PTHR47785:SF6">
    <property type="entry name" value="ZN(II)2CYS6 TRANSCRIPTION FACTOR (EUROFUNG)"/>
    <property type="match status" value="1"/>
</dbReference>
<dbReference type="CDD" id="cd12148">
    <property type="entry name" value="fungal_TF_MHR"/>
    <property type="match status" value="1"/>
</dbReference>
<dbReference type="SUPFAM" id="SSF57701">
    <property type="entry name" value="Zn2/Cys6 DNA-binding domain"/>
    <property type="match status" value="1"/>
</dbReference>
<keyword evidence="6" id="KW-1185">Reference proteome</keyword>
<dbReference type="InterPro" id="IPR036864">
    <property type="entry name" value="Zn2-C6_fun-type_DNA-bd_sf"/>
</dbReference>
<reference evidence="5" key="1">
    <citation type="journal article" date="2020" name="Stud. Mycol.">
        <title>101 Dothideomycetes genomes: a test case for predicting lifestyles and emergence of pathogens.</title>
        <authorList>
            <person name="Haridas S."/>
            <person name="Albert R."/>
            <person name="Binder M."/>
            <person name="Bloem J."/>
            <person name="Labutti K."/>
            <person name="Salamov A."/>
            <person name="Andreopoulos B."/>
            <person name="Baker S."/>
            <person name="Barry K."/>
            <person name="Bills G."/>
            <person name="Bluhm B."/>
            <person name="Cannon C."/>
            <person name="Castanera R."/>
            <person name="Culley D."/>
            <person name="Daum C."/>
            <person name="Ezra D."/>
            <person name="Gonzalez J."/>
            <person name="Henrissat B."/>
            <person name="Kuo A."/>
            <person name="Liang C."/>
            <person name="Lipzen A."/>
            <person name="Lutzoni F."/>
            <person name="Magnuson J."/>
            <person name="Mondo S."/>
            <person name="Nolan M."/>
            <person name="Ohm R."/>
            <person name="Pangilinan J."/>
            <person name="Park H.-J."/>
            <person name="Ramirez L."/>
            <person name="Alfaro M."/>
            <person name="Sun H."/>
            <person name="Tritt A."/>
            <person name="Yoshinaga Y."/>
            <person name="Zwiers L.-H."/>
            <person name="Turgeon B."/>
            <person name="Goodwin S."/>
            <person name="Spatafora J."/>
            <person name="Crous P."/>
            <person name="Grigoriev I."/>
        </authorList>
    </citation>
    <scope>NUCLEOTIDE SEQUENCE</scope>
    <source>
        <strain evidence="5">CBS 121167</strain>
    </source>
</reference>
<sequence length="694" mass="78576">MAELDSVSLPDTGGGGPASERSGRAAIAAQACETCRARKSRCDEQRPKCGLCRRLDVSCIYREPRPTKKDQTSTFILQTIQRVEDKLDSILRTRRPSNFSGFGAPPTPVFTPNELGAEQGLQPRHQQAPPKLTKSTSTVAEENAENYKRLKGAHSVIMWPAVQALFLSCGGDDLKPILEEGSNWFMRQEMQKHPTILPCDVGLRAVPLFSFGDPGAPGRVLFPDLSQELMRQYSEEYFGTYNMIYPVLDCDTFMEQTLPQVLKEGFGDGCLASLIVLLVCTLGKVAVEGTSGRPISTKDGVVSGIRGGRPERPPALEIFNEARRRTGFVLSQCSLENAQVHLLTAIYYETCSRHIDFWRSAVTASEAIKAILRLPIDWDSKEGDVIRRVYWSCNIIEAWYNLDLNLPQTGIADFQDRVSLPLFRPREDLTNSLKIEEAKHQYNFLGMVAIRKLIKRIYETMYEVSPATPGGPEAGHDTPPIAIIKELASQLDAWRSLLPEPLQWSDASRNDYKYYDPKTDESYEAVFTPNTVNPVNQPLNVDVIVAQLRARYYYARFMIYRPYLYKTVHYPDLVTEDDINFATLCLQSCILWPVSMSPPKDKKRLIPNIYVWTQSFSAFLLVFRVVRDHPLLRQICETRLSMAQIEESISLMIEWMEDMKQVDGVADWSARLVQPLYYGFGMRRPSDTESMVTI</sequence>
<dbReference type="PROSITE" id="PS00463">
    <property type="entry name" value="ZN2_CY6_FUNGAL_1"/>
    <property type="match status" value="1"/>
</dbReference>
<dbReference type="GO" id="GO:0006351">
    <property type="term" value="P:DNA-templated transcription"/>
    <property type="evidence" value="ECO:0007669"/>
    <property type="project" value="InterPro"/>
</dbReference>
<dbReference type="InterPro" id="IPR001138">
    <property type="entry name" value="Zn2Cys6_DnaBD"/>
</dbReference>
<dbReference type="GeneID" id="54296887"/>
<dbReference type="PROSITE" id="PS50048">
    <property type="entry name" value="ZN2_CY6_FUNGAL_2"/>
    <property type="match status" value="1"/>
</dbReference>
<proteinExistence type="predicted"/>
<dbReference type="InterPro" id="IPR053181">
    <property type="entry name" value="EcdB-like_regulator"/>
</dbReference>
<dbReference type="Pfam" id="PF04082">
    <property type="entry name" value="Fungal_trans"/>
    <property type="match status" value="1"/>
</dbReference>
<organism evidence="5 6">
    <name type="scientific">Aplosporella prunicola CBS 121167</name>
    <dbReference type="NCBI Taxonomy" id="1176127"/>
    <lineage>
        <taxon>Eukaryota</taxon>
        <taxon>Fungi</taxon>
        <taxon>Dikarya</taxon>
        <taxon>Ascomycota</taxon>
        <taxon>Pezizomycotina</taxon>
        <taxon>Dothideomycetes</taxon>
        <taxon>Dothideomycetes incertae sedis</taxon>
        <taxon>Botryosphaeriales</taxon>
        <taxon>Aplosporellaceae</taxon>
        <taxon>Aplosporella</taxon>
    </lineage>
</organism>
<feature type="region of interest" description="Disordered" evidence="3">
    <location>
        <begin position="1"/>
        <end position="23"/>
    </location>
</feature>
<gene>
    <name evidence="5" type="ORF">K452DRAFT_278936</name>
</gene>
<dbReference type="GO" id="GO:0003677">
    <property type="term" value="F:DNA binding"/>
    <property type="evidence" value="ECO:0007669"/>
    <property type="project" value="InterPro"/>
</dbReference>